<evidence type="ECO:0000313" key="1">
    <source>
        <dbReference type="EMBL" id="EKM50339.1"/>
    </source>
</evidence>
<dbReference type="InParanoid" id="K5VUV4"/>
<protein>
    <recommendedName>
        <fullName evidence="3">F-box domain-containing protein</fullName>
    </recommendedName>
</protein>
<dbReference type="HOGENOM" id="CLU_611254_0_0_1"/>
<evidence type="ECO:0008006" key="3">
    <source>
        <dbReference type="Google" id="ProtNLM"/>
    </source>
</evidence>
<dbReference type="EMBL" id="JH930479">
    <property type="protein sequence ID" value="EKM50339.1"/>
    <property type="molecule type" value="Genomic_DNA"/>
</dbReference>
<sequence length="448" mass="50102">MEVDPRHPNPRLPQELLDNIVNFLHDSPNTLSTLSLTSRRLHFTARRSLFRSPTINTSQAPLVSFLRILREAPLHVRFYVENLTLVLENTIDRDHDSPESVTPLLIASLLQLLPNLCSLTLDRVLALHEIDLDGGPGQRATHNLERLSLAGMRTLVADVFRDYLPDFLLPGSQDSLISDIMNDSPYVPHVESTPRALTLPDSPHNLAITHIRIDTPPPPHNWLQAFARTGIMPSFVSSLQSLDVSCRCGLEAGHIGNFLRLAGPTLLRLGCRIHPNVVVETIGYGRTFDHVVQYLAIRDSCPILQTIVVRFSAHKFENLGPALFDLLASLLAQLPESVRSFVLELDLGHDIARAGAPVWDTMRGEWVRLKDVLERVGVVRLELIWRYSLNGLGVTEEFSSMVLRICQIESPGLCAATPSHWCLTGRYTDQHCRLLFDSFVSFTSPVAN</sequence>
<dbReference type="AlphaFoldDB" id="K5VUV4"/>
<dbReference type="GeneID" id="18918975"/>
<accession>K5VUV4</accession>
<dbReference type="Proteomes" id="UP000008370">
    <property type="component" value="Unassembled WGS sequence"/>
</dbReference>
<dbReference type="OrthoDB" id="10639024at2759"/>
<reference evidence="1 2" key="1">
    <citation type="journal article" date="2012" name="BMC Genomics">
        <title>Comparative genomics of the white-rot fungi, Phanerochaete carnosa and P. chrysosporium, to elucidate the genetic basis of the distinct wood types they colonize.</title>
        <authorList>
            <person name="Suzuki H."/>
            <person name="MacDonald J."/>
            <person name="Syed K."/>
            <person name="Salamov A."/>
            <person name="Hori C."/>
            <person name="Aerts A."/>
            <person name="Henrissat B."/>
            <person name="Wiebenga A."/>
            <person name="vanKuyk P.A."/>
            <person name="Barry K."/>
            <person name="Lindquist E."/>
            <person name="LaButti K."/>
            <person name="Lapidus A."/>
            <person name="Lucas S."/>
            <person name="Coutinho P."/>
            <person name="Gong Y."/>
            <person name="Samejima M."/>
            <person name="Mahadevan R."/>
            <person name="Abou-Zaid M."/>
            <person name="de Vries R.P."/>
            <person name="Igarashi K."/>
            <person name="Yadav J.S."/>
            <person name="Grigoriev I.V."/>
            <person name="Master E.R."/>
        </authorList>
    </citation>
    <scope>NUCLEOTIDE SEQUENCE [LARGE SCALE GENOMIC DNA]</scope>
    <source>
        <strain evidence="1 2">HHB-10118-sp</strain>
    </source>
</reference>
<name>K5VUV4_PHACS</name>
<gene>
    <name evidence="1" type="ORF">PHACADRAFT_264961</name>
</gene>
<dbReference type="KEGG" id="pco:PHACADRAFT_264961"/>
<keyword evidence="2" id="KW-1185">Reference proteome</keyword>
<organism evidence="1 2">
    <name type="scientific">Phanerochaete carnosa (strain HHB-10118-sp)</name>
    <name type="common">White-rot fungus</name>
    <name type="synonym">Peniophora carnosa</name>
    <dbReference type="NCBI Taxonomy" id="650164"/>
    <lineage>
        <taxon>Eukaryota</taxon>
        <taxon>Fungi</taxon>
        <taxon>Dikarya</taxon>
        <taxon>Basidiomycota</taxon>
        <taxon>Agaricomycotina</taxon>
        <taxon>Agaricomycetes</taxon>
        <taxon>Polyporales</taxon>
        <taxon>Phanerochaetaceae</taxon>
        <taxon>Phanerochaete</taxon>
    </lineage>
</organism>
<dbReference type="RefSeq" id="XP_007401521.1">
    <property type="nucleotide sequence ID" value="XM_007401459.1"/>
</dbReference>
<proteinExistence type="predicted"/>
<evidence type="ECO:0000313" key="2">
    <source>
        <dbReference type="Proteomes" id="UP000008370"/>
    </source>
</evidence>